<keyword evidence="5" id="KW-1185">Reference proteome</keyword>
<dbReference type="EnsemblMetazoa" id="CapteT195599">
    <property type="protein sequence ID" value="CapteP195599"/>
    <property type="gene ID" value="CapteG195599"/>
</dbReference>
<reference evidence="3 5" key="2">
    <citation type="journal article" date="2013" name="Nature">
        <title>Insights into bilaterian evolution from three spiralian genomes.</title>
        <authorList>
            <person name="Simakov O."/>
            <person name="Marletaz F."/>
            <person name="Cho S.J."/>
            <person name="Edsinger-Gonzales E."/>
            <person name="Havlak P."/>
            <person name="Hellsten U."/>
            <person name="Kuo D.H."/>
            <person name="Larsson T."/>
            <person name="Lv J."/>
            <person name="Arendt D."/>
            <person name="Savage R."/>
            <person name="Osoegawa K."/>
            <person name="de Jong P."/>
            <person name="Grimwood J."/>
            <person name="Chapman J.A."/>
            <person name="Shapiro H."/>
            <person name="Aerts A."/>
            <person name="Otillar R.P."/>
            <person name="Terry A.Y."/>
            <person name="Boore J.L."/>
            <person name="Grigoriev I.V."/>
            <person name="Lindberg D.R."/>
            <person name="Seaver E.C."/>
            <person name="Weisblat D.A."/>
            <person name="Putnam N.H."/>
            <person name="Rokhsar D.S."/>
        </authorList>
    </citation>
    <scope>NUCLEOTIDE SEQUENCE</scope>
    <source>
        <strain evidence="3 5">I ESC-2004</strain>
    </source>
</reference>
<reference evidence="5" key="1">
    <citation type="submission" date="2012-12" db="EMBL/GenBank/DDBJ databases">
        <authorList>
            <person name="Hellsten U."/>
            <person name="Grimwood J."/>
            <person name="Chapman J.A."/>
            <person name="Shapiro H."/>
            <person name="Aerts A."/>
            <person name="Otillar R.P."/>
            <person name="Terry A.Y."/>
            <person name="Boore J.L."/>
            <person name="Simakov O."/>
            <person name="Marletaz F."/>
            <person name="Cho S.-J."/>
            <person name="Edsinger-Gonzales E."/>
            <person name="Havlak P."/>
            <person name="Kuo D.-H."/>
            <person name="Larsson T."/>
            <person name="Lv J."/>
            <person name="Arendt D."/>
            <person name="Savage R."/>
            <person name="Osoegawa K."/>
            <person name="de Jong P."/>
            <person name="Lindberg D.R."/>
            <person name="Seaver E.C."/>
            <person name="Weisblat D.A."/>
            <person name="Putnam N.H."/>
            <person name="Grigoriev I.V."/>
            <person name="Rokhsar D.S."/>
        </authorList>
    </citation>
    <scope>NUCLEOTIDE SEQUENCE</scope>
    <source>
        <strain evidence="5">I ESC-2004</strain>
    </source>
</reference>
<evidence type="ECO:0000313" key="3">
    <source>
        <dbReference type="EMBL" id="ELU03202.1"/>
    </source>
</evidence>
<dbReference type="AlphaFoldDB" id="R7UIU0"/>
<evidence type="ECO:0000313" key="5">
    <source>
        <dbReference type="Proteomes" id="UP000014760"/>
    </source>
</evidence>
<protein>
    <submittedName>
        <fullName evidence="3 4">Uncharacterized protein</fullName>
    </submittedName>
</protein>
<dbReference type="Proteomes" id="UP000014760">
    <property type="component" value="Unassembled WGS sequence"/>
</dbReference>
<dbReference type="EMBL" id="AMQN01008555">
    <property type="status" value="NOT_ANNOTATED_CDS"/>
    <property type="molecule type" value="Genomic_DNA"/>
</dbReference>
<reference evidence="4" key="3">
    <citation type="submission" date="2015-06" db="UniProtKB">
        <authorList>
            <consortium name="EnsemblMetazoa"/>
        </authorList>
    </citation>
    <scope>IDENTIFICATION</scope>
</reference>
<feature type="region of interest" description="Disordered" evidence="2">
    <location>
        <begin position="1"/>
        <end position="23"/>
    </location>
</feature>
<evidence type="ECO:0000256" key="1">
    <source>
        <dbReference type="SAM" id="Coils"/>
    </source>
</evidence>
<evidence type="ECO:0000256" key="2">
    <source>
        <dbReference type="SAM" id="MobiDB-lite"/>
    </source>
</evidence>
<feature type="compositionally biased region" description="Basic residues" evidence="2">
    <location>
        <begin position="1"/>
        <end position="17"/>
    </location>
</feature>
<name>R7UIU0_CAPTE</name>
<keyword evidence="1" id="KW-0175">Coiled coil</keyword>
<accession>R7UIU0</accession>
<sequence>MPKLVAGKRKRGARAQRGKNEVPNKDIGNLCDWDLPGFASISEEEKSLKLKAQEAHLLAAATTQRSFYQQECRKAEESIQAANSDSPPAFNHYSFDFAQATALLGSQEKYLHEQIRPFVAAERRDLVCPAPGPNEEEVEAATPPAVSVLFTIKKNMYMPSFKVLSTWKVPLLCSGTLLNFELNFLKK</sequence>
<organism evidence="3">
    <name type="scientific">Capitella teleta</name>
    <name type="common">Polychaete worm</name>
    <dbReference type="NCBI Taxonomy" id="283909"/>
    <lineage>
        <taxon>Eukaryota</taxon>
        <taxon>Metazoa</taxon>
        <taxon>Spiralia</taxon>
        <taxon>Lophotrochozoa</taxon>
        <taxon>Annelida</taxon>
        <taxon>Polychaeta</taxon>
        <taxon>Sedentaria</taxon>
        <taxon>Scolecida</taxon>
        <taxon>Capitellidae</taxon>
        <taxon>Capitella</taxon>
    </lineage>
</organism>
<gene>
    <name evidence="3" type="ORF">CAPTEDRAFT_195599</name>
</gene>
<proteinExistence type="predicted"/>
<feature type="coiled-coil region" evidence="1">
    <location>
        <begin position="58"/>
        <end position="85"/>
    </location>
</feature>
<evidence type="ECO:0000313" key="4">
    <source>
        <dbReference type="EnsemblMetazoa" id="CapteP195599"/>
    </source>
</evidence>
<dbReference type="EMBL" id="KB303412">
    <property type="protein sequence ID" value="ELU03202.1"/>
    <property type="molecule type" value="Genomic_DNA"/>
</dbReference>
<dbReference type="HOGENOM" id="CLU_1449021_0_0_1"/>